<dbReference type="PANTHER" id="PTHR30327:SF1">
    <property type="entry name" value="UPF0301 PROTEIN YQGE"/>
    <property type="match status" value="1"/>
</dbReference>
<evidence type="ECO:0000313" key="4">
    <source>
        <dbReference type="Proteomes" id="UP000017813"/>
    </source>
</evidence>
<keyword evidence="4" id="KW-1185">Reference proteome</keyword>
<gene>
    <name evidence="3" type="ORF">HMPREF9021_00990</name>
</gene>
<dbReference type="InterPro" id="IPR003774">
    <property type="entry name" value="AlgH-like"/>
</dbReference>
<evidence type="ECO:0000256" key="2">
    <source>
        <dbReference type="HAMAP-Rule" id="MF_00758"/>
    </source>
</evidence>
<organism evidence="3 4">
    <name type="scientific">Simonsiella muelleri ATCC 29453</name>
    <dbReference type="NCBI Taxonomy" id="641147"/>
    <lineage>
        <taxon>Bacteria</taxon>
        <taxon>Pseudomonadati</taxon>
        <taxon>Pseudomonadota</taxon>
        <taxon>Betaproteobacteria</taxon>
        <taxon>Neisseriales</taxon>
        <taxon>Neisseriaceae</taxon>
        <taxon>Simonsiella</taxon>
    </lineage>
</organism>
<protein>
    <recommendedName>
        <fullName evidence="2">UPF0301 protein HMPREF9021_00990</fullName>
    </recommendedName>
</protein>
<dbReference type="STRING" id="641147.HMPREF9021_00990"/>
<dbReference type="Gene3D" id="3.40.1740.10">
    <property type="entry name" value="VC0467-like"/>
    <property type="match status" value="1"/>
</dbReference>
<dbReference type="HAMAP" id="MF_00758">
    <property type="entry name" value="UPF0301"/>
    <property type="match status" value="1"/>
</dbReference>
<dbReference type="Proteomes" id="UP000017813">
    <property type="component" value="Unassembled WGS sequence"/>
</dbReference>
<comment type="caution">
    <text evidence="3">The sequence shown here is derived from an EMBL/GenBank/DDBJ whole genome shotgun (WGS) entry which is preliminary data.</text>
</comment>
<dbReference type="PANTHER" id="PTHR30327">
    <property type="entry name" value="UNCHARACTERIZED PROTEIN YQGE"/>
    <property type="match status" value="1"/>
</dbReference>
<dbReference type="EMBL" id="ADCY02000032">
    <property type="protein sequence ID" value="EFG31158.2"/>
    <property type="molecule type" value="Genomic_DNA"/>
</dbReference>
<dbReference type="SUPFAM" id="SSF143456">
    <property type="entry name" value="VC0467-like"/>
    <property type="match status" value="1"/>
</dbReference>
<dbReference type="GO" id="GO:0005829">
    <property type="term" value="C:cytosol"/>
    <property type="evidence" value="ECO:0007669"/>
    <property type="project" value="TreeGrafter"/>
</dbReference>
<comment type="similarity">
    <text evidence="1 2">Belongs to the UPF0301 (AlgH) family.</text>
</comment>
<dbReference type="HOGENOM" id="CLU_057596_1_0_4"/>
<sequence>MLDLSNHFLIAMPDLEDSLFSGSLIYLCEHSKDGAMGLIINKPSPIGMEIVFTGAGMKQIPAHFMNEFVMMGGPVQPDRGFVLHTPVGNWQSSLTINEENAITTSRDIIESMAKDDKIQHAILTIGYSSWQKGQLEQELLDNSWLIVPADNHILFHVPVEERYQAALNKLGINDVNFMRGVGHA</sequence>
<evidence type="ECO:0000313" key="3">
    <source>
        <dbReference type="EMBL" id="EFG31158.2"/>
    </source>
</evidence>
<dbReference type="eggNOG" id="COG1678">
    <property type="taxonomic scope" value="Bacteria"/>
</dbReference>
<dbReference type="NCBIfam" id="NF001266">
    <property type="entry name" value="PRK00228.1-1"/>
    <property type="match status" value="1"/>
</dbReference>
<accession>V9H609</accession>
<proteinExistence type="inferred from homology"/>
<reference evidence="3 4" key="2">
    <citation type="submission" date="2011-10" db="EMBL/GenBank/DDBJ databases">
        <title>The Genome Sequence of Simonsiella muelleri ATCC 29453.</title>
        <authorList>
            <consortium name="The Broad Institute Genome Sequencing Platform"/>
            <consortium name="The Broad Institute Genome Sequencing Center for Infectious Disease"/>
            <person name="Earl A."/>
            <person name="Ward D."/>
            <person name="Feldgarden M."/>
            <person name="Gevers D."/>
            <person name="Izard J."/>
            <person name="Baranova O.V."/>
            <person name="Blanton J.M."/>
            <person name="Tanner A.C."/>
            <person name="Dewhirst F."/>
            <person name="Young S.K."/>
            <person name="Zeng Q."/>
            <person name="Gargeya S."/>
            <person name="Fitzgerald M."/>
            <person name="Haas B."/>
            <person name="Abouelleil A."/>
            <person name="Alvarado L."/>
            <person name="Arachchi H.M."/>
            <person name="Berlin A."/>
            <person name="Brown A."/>
            <person name="Chapman S.B."/>
            <person name="Chen Z."/>
            <person name="Dunbar C."/>
            <person name="Freedman E."/>
            <person name="Gearin G."/>
            <person name="Goldberg J."/>
            <person name="Griggs A."/>
            <person name="Gujja S."/>
            <person name="Heiman D."/>
            <person name="Howarth C."/>
            <person name="Larson L."/>
            <person name="Lui A."/>
            <person name="MacDonald P.J.P."/>
            <person name="Montmayeur A."/>
            <person name="Murphy C."/>
            <person name="Neiman D."/>
            <person name="Pearson M."/>
            <person name="Priest M."/>
            <person name="Roberts A."/>
            <person name="Saif S."/>
            <person name="Shea T."/>
            <person name="Shenoy N."/>
            <person name="Sisk P."/>
            <person name="Stolte C."/>
            <person name="Sykes S."/>
            <person name="Wortman J."/>
            <person name="Nusbaum C."/>
            <person name="Birren B."/>
        </authorList>
    </citation>
    <scope>NUCLEOTIDE SEQUENCE [LARGE SCALE GENOMIC DNA]</scope>
    <source>
        <strain evidence="3 4">ATCC 29453</strain>
    </source>
</reference>
<dbReference type="AlphaFoldDB" id="V9H609"/>
<name>V9H609_9NEIS</name>
<reference evidence="3 4" key="1">
    <citation type="submission" date="2010-03" db="EMBL/GenBank/DDBJ databases">
        <authorList>
            <consortium name="The Broad Institute Genome Sequencing Platform"/>
            <person name="Ward D."/>
            <person name="Earl A."/>
            <person name="Feldgarden M."/>
            <person name="Gevers D."/>
            <person name="Young S."/>
            <person name="Zeng Q."/>
            <person name="Koehrsen M."/>
            <person name="Alvarado L."/>
            <person name="Berlin A.M."/>
            <person name="Borenstein D."/>
            <person name="Chapman S.B."/>
            <person name="Chen Z."/>
            <person name="Engels R."/>
            <person name="Freedman E."/>
            <person name="Gellesch M."/>
            <person name="Goldberg J."/>
            <person name="Griggs A."/>
            <person name="Gujja S."/>
            <person name="Heilman E.R."/>
            <person name="Heiman D.I."/>
            <person name="Hepburn T.A."/>
            <person name="Howarth C."/>
            <person name="Jen D."/>
            <person name="Larson L."/>
            <person name="Mehta T."/>
            <person name="Park D."/>
            <person name="Pearson M."/>
            <person name="Richards J."/>
            <person name="Roberts A."/>
            <person name="Saif S."/>
            <person name="Shea T.D."/>
            <person name="Shenoy N."/>
            <person name="Sisk P."/>
            <person name="Stolte C."/>
            <person name="Sykes S.N."/>
            <person name="Walk T."/>
            <person name="White J."/>
            <person name="Yandava C."/>
            <person name="Izard J."/>
            <person name="Baranova O.V."/>
            <person name="Blanton J.M."/>
            <person name="Tanner A.C."/>
            <person name="Dewhirst F."/>
            <person name="Haas B."/>
            <person name="Nusbaum C."/>
            <person name="Birren B."/>
        </authorList>
    </citation>
    <scope>NUCLEOTIDE SEQUENCE [LARGE SCALE GENOMIC DNA]</scope>
    <source>
        <strain evidence="3 4">ATCC 29453</strain>
    </source>
</reference>
<evidence type="ECO:0000256" key="1">
    <source>
        <dbReference type="ARBA" id="ARBA00009600"/>
    </source>
</evidence>
<dbReference type="Pfam" id="PF02622">
    <property type="entry name" value="DUF179"/>
    <property type="match status" value="1"/>
</dbReference>